<dbReference type="PRINTS" id="PR01415">
    <property type="entry name" value="ANKYRIN"/>
</dbReference>
<dbReference type="KEGG" id="tpal:117652704"/>
<dbReference type="InParanoid" id="A0A6P9A6U8"/>
<feature type="repeat" description="ANK" evidence="3">
    <location>
        <begin position="367"/>
        <end position="400"/>
    </location>
</feature>
<dbReference type="InterPro" id="IPR014756">
    <property type="entry name" value="Ig_E-set"/>
</dbReference>
<dbReference type="Gene3D" id="2.60.40.10">
    <property type="entry name" value="Immunoglobulins"/>
    <property type="match status" value="1"/>
</dbReference>
<reference evidence="7" key="1">
    <citation type="submission" date="2025-08" db="UniProtKB">
        <authorList>
            <consortium name="RefSeq"/>
        </authorList>
    </citation>
    <scope>IDENTIFICATION</scope>
    <source>
        <tissue evidence="7">Total insect</tissue>
    </source>
</reference>
<evidence type="ECO:0000256" key="4">
    <source>
        <dbReference type="SAM" id="MobiDB-lite"/>
    </source>
</evidence>
<dbReference type="InterPro" id="IPR051070">
    <property type="entry name" value="NF-kappa-B_inhibitor"/>
</dbReference>
<dbReference type="Pfam" id="PF12796">
    <property type="entry name" value="Ank_2"/>
    <property type="match status" value="2"/>
</dbReference>
<keyword evidence="1" id="KW-0677">Repeat</keyword>
<dbReference type="Pfam" id="PF16179">
    <property type="entry name" value="RHD_dimer"/>
    <property type="match status" value="1"/>
</dbReference>
<feature type="repeat" description="ANK" evidence="3">
    <location>
        <begin position="299"/>
        <end position="321"/>
    </location>
</feature>
<feature type="region of interest" description="Disordered" evidence="4">
    <location>
        <begin position="86"/>
        <end position="114"/>
    </location>
</feature>
<dbReference type="PANTHER" id="PTHR46680">
    <property type="entry name" value="NF-KAPPA-B INHIBITOR ALPHA"/>
    <property type="match status" value="1"/>
</dbReference>
<dbReference type="OrthoDB" id="1661883at2759"/>
<accession>A0A6P9A6U8</accession>
<dbReference type="PROSITE" id="PS50297">
    <property type="entry name" value="ANK_REP_REGION"/>
    <property type="match status" value="4"/>
</dbReference>
<proteinExistence type="predicted"/>
<evidence type="ECO:0000313" key="7">
    <source>
        <dbReference type="RefSeq" id="XP_034253688.1"/>
    </source>
</evidence>
<dbReference type="InterPro" id="IPR013783">
    <property type="entry name" value="Ig-like_fold"/>
</dbReference>
<dbReference type="Gene3D" id="1.25.40.20">
    <property type="entry name" value="Ankyrin repeat-containing domain"/>
    <property type="match status" value="1"/>
</dbReference>
<dbReference type="AlphaFoldDB" id="A0A6P9A6U8"/>
<feature type="compositionally biased region" description="Polar residues" evidence="4">
    <location>
        <begin position="92"/>
        <end position="112"/>
    </location>
</feature>
<dbReference type="SMART" id="SM00248">
    <property type="entry name" value="ANK"/>
    <property type="match status" value="4"/>
</dbReference>
<dbReference type="SUPFAM" id="SSF48403">
    <property type="entry name" value="Ankyrin repeat"/>
    <property type="match status" value="1"/>
</dbReference>
<gene>
    <name evidence="7" type="primary">LOC117652704</name>
</gene>
<feature type="repeat" description="ANK" evidence="3">
    <location>
        <begin position="333"/>
        <end position="365"/>
    </location>
</feature>
<sequence>MDAEHVSAQVRVRFFEGDPNQPSWENYAEEVDRHQQAALVVSVPPYREDIEAEVQIQLETTNSDGSVIRSEAENFSYRPLRPSEKRWLPIPANSSSPANQKRSRTTSGSLSEDNIPFQRWGQHLSMGHSSDSVNWQNQAPNLQRPPVEERSSSQNAHYLDDMNLSDFPGFYNVGANSKAVFFFVPFFRELSYRIGFLLWIAYLILWCWISPSELAKDKSCSSAAAKHAIPSLFEVAKTGDAGELQKILKRMTETEKLKLINGRNEQGQTPLNIAVRRNNFQCVKLLCSAGANVNLADKEGNTPYHIAAKRDHTDCLETLLKVEDRELDKKNFEGDAALHLAVRCNSVESAEMLIRAGANVNKKNDTAGSTPLHLAVLFDNRQLVNHLLIQKNIKIHEVNYESKTAAALVKADQKDISYLFKELQSRTVTRRRSKEMKMNQTWMINKNLHEFLKHD</sequence>
<dbReference type="SUPFAM" id="SSF81296">
    <property type="entry name" value="E set domains"/>
    <property type="match status" value="1"/>
</dbReference>
<dbReference type="InterPro" id="IPR032397">
    <property type="entry name" value="RHD_dimer"/>
</dbReference>
<evidence type="ECO:0000256" key="1">
    <source>
        <dbReference type="ARBA" id="ARBA00022737"/>
    </source>
</evidence>
<dbReference type="GO" id="GO:0051059">
    <property type="term" value="F:NF-kappaB binding"/>
    <property type="evidence" value="ECO:0007669"/>
    <property type="project" value="TreeGrafter"/>
</dbReference>
<dbReference type="GO" id="GO:0005829">
    <property type="term" value="C:cytosol"/>
    <property type="evidence" value="ECO:0007669"/>
    <property type="project" value="TreeGrafter"/>
</dbReference>
<dbReference type="InterPro" id="IPR036770">
    <property type="entry name" value="Ankyrin_rpt-contain_sf"/>
</dbReference>
<evidence type="ECO:0000259" key="5">
    <source>
        <dbReference type="Pfam" id="PF16179"/>
    </source>
</evidence>
<protein>
    <submittedName>
        <fullName evidence="7">Nuclear factor NF-kappa-B p100 subunit-like</fullName>
    </submittedName>
</protein>
<name>A0A6P9A6U8_THRPL</name>
<feature type="region of interest" description="Disordered" evidence="4">
    <location>
        <begin position="128"/>
        <end position="153"/>
    </location>
</feature>
<feature type="compositionally biased region" description="Polar residues" evidence="4">
    <location>
        <begin position="128"/>
        <end position="141"/>
    </location>
</feature>
<dbReference type="PROSITE" id="PS50088">
    <property type="entry name" value="ANK_REPEAT"/>
    <property type="match status" value="4"/>
</dbReference>
<dbReference type="InterPro" id="IPR002110">
    <property type="entry name" value="Ankyrin_rpt"/>
</dbReference>
<evidence type="ECO:0000313" key="6">
    <source>
        <dbReference type="Proteomes" id="UP000515158"/>
    </source>
</evidence>
<dbReference type="Proteomes" id="UP000515158">
    <property type="component" value="Unplaced"/>
</dbReference>
<organism evidence="7">
    <name type="scientific">Thrips palmi</name>
    <name type="common">Melon thrips</name>
    <dbReference type="NCBI Taxonomy" id="161013"/>
    <lineage>
        <taxon>Eukaryota</taxon>
        <taxon>Metazoa</taxon>
        <taxon>Ecdysozoa</taxon>
        <taxon>Arthropoda</taxon>
        <taxon>Hexapoda</taxon>
        <taxon>Insecta</taxon>
        <taxon>Pterygota</taxon>
        <taxon>Neoptera</taxon>
        <taxon>Paraneoptera</taxon>
        <taxon>Thysanoptera</taxon>
        <taxon>Terebrantia</taxon>
        <taxon>Thripoidea</taxon>
        <taxon>Thripidae</taxon>
        <taxon>Thrips</taxon>
    </lineage>
</organism>
<keyword evidence="6" id="KW-1185">Reference proteome</keyword>
<feature type="repeat" description="ANK" evidence="3">
    <location>
        <begin position="266"/>
        <end position="298"/>
    </location>
</feature>
<keyword evidence="2 3" id="KW-0040">ANK repeat</keyword>
<dbReference type="GeneID" id="117652704"/>
<dbReference type="RefSeq" id="XP_034253688.1">
    <property type="nucleotide sequence ID" value="XM_034397797.1"/>
</dbReference>
<feature type="domain" description="Rel homology dimerisation" evidence="5">
    <location>
        <begin position="5"/>
        <end position="80"/>
    </location>
</feature>
<dbReference type="GO" id="GO:0071356">
    <property type="term" value="P:cellular response to tumor necrosis factor"/>
    <property type="evidence" value="ECO:0007669"/>
    <property type="project" value="TreeGrafter"/>
</dbReference>
<dbReference type="PANTHER" id="PTHR46680:SF3">
    <property type="entry name" value="NF-KAPPA-B INHIBITOR CACTUS"/>
    <property type="match status" value="1"/>
</dbReference>
<evidence type="ECO:0000256" key="3">
    <source>
        <dbReference type="PROSITE-ProRule" id="PRU00023"/>
    </source>
</evidence>
<evidence type="ECO:0000256" key="2">
    <source>
        <dbReference type="ARBA" id="ARBA00023043"/>
    </source>
</evidence>